<sequence length="447" mass="50170">HFKYTSVHYVGHFKYTSVHYGGHFKYTSVHYGGHFKYTSVNYGGHFKYTSVNYGGHFKYTSVNYGGHFKYTSVNYGGHFKYTSINYGGHFKYTSVHYGGHFKYTSVNYGGHIKYTSVNYGGHFKYTSVNYGGHFKYTSVHYGGHFKYTSVHYGGHFKYTSVNYGGHFKHTSVHYGGHFKYTPHHLLAARLTGEDKEVTDEGTFRTIVDRFNRLDEVTKAIQSVGVDQCGIIFGIDYTTSNETQGKNTFGGNSLHTVKEKTINPYQEVICILGETLEPLDDDGIIPAYGFGDKGTPDRKLFPLKPENDCDGFMEVMDVYNHVTPGLKLGGPTNLAPLIDEAVHIYHILVIATTGQLACQAETVASIVTASNFPLSIIVVGVGDGPWDAMNDFDDLLPERIFDNFQFVNFHKVKQGARNPQASVALAALMEIPDQYMYIKDLKLVEKLT</sequence>
<dbReference type="EMBL" id="CP111021">
    <property type="protein sequence ID" value="WAR16948.1"/>
    <property type="molecule type" value="Genomic_DNA"/>
</dbReference>
<organism evidence="2 3">
    <name type="scientific">Mya arenaria</name>
    <name type="common">Soft-shell clam</name>
    <dbReference type="NCBI Taxonomy" id="6604"/>
    <lineage>
        <taxon>Eukaryota</taxon>
        <taxon>Metazoa</taxon>
        <taxon>Spiralia</taxon>
        <taxon>Lophotrochozoa</taxon>
        <taxon>Mollusca</taxon>
        <taxon>Bivalvia</taxon>
        <taxon>Autobranchia</taxon>
        <taxon>Heteroconchia</taxon>
        <taxon>Euheterodonta</taxon>
        <taxon>Imparidentia</taxon>
        <taxon>Neoheterodontei</taxon>
        <taxon>Myida</taxon>
        <taxon>Myoidea</taxon>
        <taxon>Myidae</taxon>
        <taxon>Mya</taxon>
    </lineage>
</organism>
<evidence type="ECO:0000313" key="3">
    <source>
        <dbReference type="Proteomes" id="UP001164746"/>
    </source>
</evidence>
<dbReference type="InterPro" id="IPR052079">
    <property type="entry name" value="E3_ligase/Copine_domain"/>
</dbReference>
<evidence type="ECO:0000259" key="1">
    <source>
        <dbReference type="Pfam" id="PF07002"/>
    </source>
</evidence>
<dbReference type="Pfam" id="PF07002">
    <property type="entry name" value="Copine"/>
    <property type="match status" value="1"/>
</dbReference>
<dbReference type="PANTHER" id="PTHR45751">
    <property type="entry name" value="COPINE FAMILY PROTEIN 1"/>
    <property type="match status" value="1"/>
</dbReference>
<protein>
    <submittedName>
        <fullName evidence="2">CPNA2-like protein</fullName>
    </submittedName>
</protein>
<gene>
    <name evidence="2" type="ORF">MAR_031542</name>
</gene>
<dbReference type="PANTHER" id="PTHR45751:SF11">
    <property type="entry name" value="COPINE FAMILY PROTEIN 2"/>
    <property type="match status" value="1"/>
</dbReference>
<dbReference type="InterPro" id="IPR036465">
    <property type="entry name" value="vWFA_dom_sf"/>
</dbReference>
<dbReference type="InterPro" id="IPR010734">
    <property type="entry name" value="Copine_C"/>
</dbReference>
<dbReference type="Proteomes" id="UP001164746">
    <property type="component" value="Chromosome 10"/>
</dbReference>
<reference evidence="2" key="1">
    <citation type="submission" date="2022-11" db="EMBL/GenBank/DDBJ databases">
        <title>Centuries of genome instability and evolution in soft-shell clam transmissible cancer (bioRxiv).</title>
        <authorList>
            <person name="Hart S.F.M."/>
            <person name="Yonemitsu M.A."/>
            <person name="Giersch R.M."/>
            <person name="Beal B.F."/>
            <person name="Arriagada G."/>
            <person name="Davis B.W."/>
            <person name="Ostrander E.A."/>
            <person name="Goff S.P."/>
            <person name="Metzger M.J."/>
        </authorList>
    </citation>
    <scope>NUCLEOTIDE SEQUENCE</scope>
    <source>
        <strain evidence="2">MELC-2E11</strain>
        <tissue evidence="2">Siphon/mantle</tissue>
    </source>
</reference>
<feature type="domain" description="Copine C-terminal" evidence="1">
    <location>
        <begin position="252"/>
        <end position="443"/>
    </location>
</feature>
<evidence type="ECO:0000313" key="2">
    <source>
        <dbReference type="EMBL" id="WAR16948.1"/>
    </source>
</evidence>
<feature type="non-terminal residue" evidence="2">
    <location>
        <position position="447"/>
    </location>
</feature>
<name>A0ABY7F434_MYAAR</name>
<accession>A0ABY7F434</accession>
<dbReference type="SUPFAM" id="SSF53300">
    <property type="entry name" value="vWA-like"/>
    <property type="match status" value="1"/>
</dbReference>
<proteinExistence type="predicted"/>
<keyword evidence="3" id="KW-1185">Reference proteome</keyword>